<dbReference type="EMBL" id="SIHO01000003">
    <property type="protein sequence ID" value="TFU01398.1"/>
    <property type="molecule type" value="Genomic_DNA"/>
</dbReference>
<dbReference type="InterPro" id="IPR021708">
    <property type="entry name" value="DUF3291"/>
</dbReference>
<name>A0A4Y9EL09_9SPHN</name>
<organism evidence="2 3">
    <name type="scientific">Glacieibacterium arshaanense</name>
    <dbReference type="NCBI Taxonomy" id="2511025"/>
    <lineage>
        <taxon>Bacteria</taxon>
        <taxon>Pseudomonadati</taxon>
        <taxon>Pseudomonadota</taxon>
        <taxon>Alphaproteobacteria</taxon>
        <taxon>Sphingomonadales</taxon>
        <taxon>Sphingosinicellaceae</taxon>
        <taxon>Glacieibacterium</taxon>
    </lineage>
</organism>
<dbReference type="RefSeq" id="WP_135246902.1">
    <property type="nucleotide sequence ID" value="NZ_SIHO01000003.1"/>
</dbReference>
<dbReference type="SUPFAM" id="SSF54909">
    <property type="entry name" value="Dimeric alpha+beta barrel"/>
    <property type="match status" value="1"/>
</dbReference>
<dbReference type="AlphaFoldDB" id="A0A4Y9EL09"/>
<evidence type="ECO:0000313" key="2">
    <source>
        <dbReference type="EMBL" id="TFU01398.1"/>
    </source>
</evidence>
<dbReference type="InterPro" id="IPR011008">
    <property type="entry name" value="Dimeric_a/b-barrel"/>
</dbReference>
<dbReference type="OrthoDB" id="2376237at2"/>
<protein>
    <submittedName>
        <fullName evidence="2">DUF3291 domain-containing protein</fullName>
    </submittedName>
</protein>
<dbReference type="Pfam" id="PF11695">
    <property type="entry name" value="DUF3291"/>
    <property type="match status" value="1"/>
</dbReference>
<comment type="caution">
    <text evidence="2">The sequence shown here is derived from an EMBL/GenBank/DDBJ whole genome shotgun (WGS) entry which is preliminary data.</text>
</comment>
<keyword evidence="3" id="KW-1185">Reference proteome</keyword>
<sequence>MAGWQLAQINVGRLIAPEGDPRVAAFFDQLDAINAVADASPGFVWRLVGDGGNATGIKPAPDDCLLINLSVWESAEALAAFVYQSAHTPVMMARSDWFERFGGAYTALWWVPAGHRPSPDEGFAKLWLLDRYGPSAQAFTFKTQFPPEG</sequence>
<dbReference type="Proteomes" id="UP000297737">
    <property type="component" value="Unassembled WGS sequence"/>
</dbReference>
<accession>A0A4Y9EL09</accession>
<feature type="domain" description="DUF3291" evidence="1">
    <location>
        <begin position="6"/>
        <end position="143"/>
    </location>
</feature>
<proteinExistence type="predicted"/>
<evidence type="ECO:0000313" key="3">
    <source>
        <dbReference type="Proteomes" id="UP000297737"/>
    </source>
</evidence>
<reference evidence="2 3" key="1">
    <citation type="submission" date="2019-02" db="EMBL/GenBank/DDBJ databases">
        <title>Polymorphobacter sp. isolated from the lake at the Tibet of China.</title>
        <authorList>
            <person name="Li A."/>
        </authorList>
    </citation>
    <scope>NUCLEOTIDE SEQUENCE [LARGE SCALE GENOMIC DNA]</scope>
    <source>
        <strain evidence="2 3">DJ1R-1</strain>
    </source>
</reference>
<evidence type="ECO:0000259" key="1">
    <source>
        <dbReference type="Pfam" id="PF11695"/>
    </source>
</evidence>
<gene>
    <name evidence="2" type="ORF">EUV02_14020</name>
</gene>